<dbReference type="InterPro" id="IPR002942">
    <property type="entry name" value="S4_RNA-bd"/>
</dbReference>
<keyword evidence="3 8" id="KW-0413">Isomerase</keyword>
<comment type="catalytic activity">
    <reaction evidence="4">
        <text>uridine(1911/1915/1917) in 23S rRNA = pseudouridine(1911/1915/1917) in 23S rRNA</text>
        <dbReference type="Rhea" id="RHEA:42524"/>
        <dbReference type="Rhea" id="RHEA-COMP:10097"/>
        <dbReference type="Rhea" id="RHEA-COMP:10098"/>
        <dbReference type="ChEBI" id="CHEBI:65314"/>
        <dbReference type="ChEBI" id="CHEBI:65315"/>
        <dbReference type="EC" id="5.4.99.23"/>
    </reaction>
</comment>
<comment type="similarity">
    <text evidence="1 8">Belongs to the pseudouridine synthase RluA family.</text>
</comment>
<reference evidence="11" key="1">
    <citation type="submission" date="2018-06" db="EMBL/GenBank/DDBJ databases">
        <title>Aestuariibacter litoralis strain KCTC 52945T.</title>
        <authorList>
            <person name="Li X."/>
            <person name="Salam N."/>
            <person name="Li J.-L."/>
            <person name="Chen Y.-M."/>
            <person name="Yang Z.-W."/>
            <person name="Zhang L.-Y."/>
            <person name="Han M.-X."/>
            <person name="Xiao M."/>
            <person name="Li W.-J."/>
        </authorList>
    </citation>
    <scope>NUCLEOTIDE SEQUENCE [LARGE SCALE GENOMIC DNA]</scope>
    <source>
        <strain evidence="11">KCTC 52945</strain>
    </source>
</reference>
<dbReference type="SUPFAM" id="SSF55174">
    <property type="entry name" value="Alpha-L RNA-binding motif"/>
    <property type="match status" value="1"/>
</dbReference>
<dbReference type="EC" id="5.4.99.-" evidence="8"/>
<comment type="catalytic activity">
    <reaction evidence="8">
        <text>a uridine in RNA = a pseudouridine in RNA</text>
        <dbReference type="Rhea" id="RHEA:48348"/>
        <dbReference type="Rhea" id="RHEA-COMP:12068"/>
        <dbReference type="Rhea" id="RHEA-COMP:12069"/>
        <dbReference type="ChEBI" id="CHEBI:65314"/>
        <dbReference type="ChEBI" id="CHEBI:65315"/>
    </reaction>
</comment>
<dbReference type="SMART" id="SM00363">
    <property type="entry name" value="S4"/>
    <property type="match status" value="1"/>
</dbReference>
<organism evidence="10 11">
    <name type="scientific">Aestuariivirga litoralis</name>
    <dbReference type="NCBI Taxonomy" id="2650924"/>
    <lineage>
        <taxon>Bacteria</taxon>
        <taxon>Pseudomonadati</taxon>
        <taxon>Pseudomonadota</taxon>
        <taxon>Alphaproteobacteria</taxon>
        <taxon>Hyphomicrobiales</taxon>
        <taxon>Aestuariivirgaceae</taxon>
        <taxon>Aestuariivirga</taxon>
    </lineage>
</organism>
<comment type="function">
    <text evidence="5">Responsible for synthesis of pseudouridine from uracil at positions 1911, 1915 and 1917 in 23S ribosomal RNA.</text>
</comment>
<dbReference type="SUPFAM" id="SSF55120">
    <property type="entry name" value="Pseudouridine synthase"/>
    <property type="match status" value="1"/>
</dbReference>
<dbReference type="Proteomes" id="UP000248795">
    <property type="component" value="Unassembled WGS sequence"/>
</dbReference>
<dbReference type="CDD" id="cd00165">
    <property type="entry name" value="S4"/>
    <property type="match status" value="1"/>
</dbReference>
<protein>
    <recommendedName>
        <fullName evidence="8">Pseudouridine synthase</fullName>
        <ecNumber evidence="8">5.4.99.-</ecNumber>
    </recommendedName>
</protein>
<dbReference type="GO" id="GO:0160140">
    <property type="term" value="F:23S rRNA pseudouridine(1911/1915/1917) synthase activity"/>
    <property type="evidence" value="ECO:0007669"/>
    <property type="project" value="UniProtKB-EC"/>
</dbReference>
<evidence type="ECO:0000256" key="2">
    <source>
        <dbReference type="ARBA" id="ARBA00022884"/>
    </source>
</evidence>
<dbReference type="InterPro" id="IPR036986">
    <property type="entry name" value="S4_RNA-bd_sf"/>
</dbReference>
<dbReference type="Pfam" id="PF01479">
    <property type="entry name" value="S4"/>
    <property type="match status" value="1"/>
</dbReference>
<evidence type="ECO:0000256" key="4">
    <source>
        <dbReference type="ARBA" id="ARBA00036882"/>
    </source>
</evidence>
<dbReference type="InterPro" id="IPR020103">
    <property type="entry name" value="PsdUridine_synth_cat_dom_sf"/>
</dbReference>
<proteinExistence type="inferred from homology"/>
<feature type="active site" evidence="6">
    <location>
        <position position="141"/>
    </location>
</feature>
<keyword evidence="2 7" id="KW-0694">RNA-binding</keyword>
<keyword evidence="11" id="KW-1185">Reference proteome</keyword>
<dbReference type="GO" id="GO:0003723">
    <property type="term" value="F:RNA binding"/>
    <property type="evidence" value="ECO:0007669"/>
    <property type="project" value="UniProtKB-KW"/>
</dbReference>
<dbReference type="InterPro" id="IPR050188">
    <property type="entry name" value="RluA_PseudoU_synthase"/>
</dbReference>
<dbReference type="PANTHER" id="PTHR21600:SF44">
    <property type="entry name" value="RIBOSOMAL LARGE SUBUNIT PSEUDOURIDINE SYNTHASE D"/>
    <property type="match status" value="1"/>
</dbReference>
<evidence type="ECO:0000259" key="9">
    <source>
        <dbReference type="SMART" id="SM00363"/>
    </source>
</evidence>
<dbReference type="InterPro" id="IPR006224">
    <property type="entry name" value="PsdUridine_synth_RluA-like_CS"/>
</dbReference>
<dbReference type="FunFam" id="3.30.2350.10:FF:000006">
    <property type="entry name" value="Pseudouridine synthase"/>
    <property type="match status" value="1"/>
</dbReference>
<dbReference type="Gene3D" id="3.10.290.10">
    <property type="entry name" value="RNA-binding S4 domain"/>
    <property type="match status" value="1"/>
</dbReference>
<dbReference type="NCBIfam" id="TIGR00005">
    <property type="entry name" value="rluA_subfam"/>
    <property type="match status" value="1"/>
</dbReference>
<dbReference type="InterPro" id="IPR006145">
    <property type="entry name" value="PsdUridine_synth_RsuA/RluA"/>
</dbReference>
<dbReference type="EMBL" id="QKVK01000001">
    <property type="protein sequence ID" value="PZF78525.1"/>
    <property type="molecule type" value="Genomic_DNA"/>
</dbReference>
<gene>
    <name evidence="10" type="ORF">DK847_01570</name>
</gene>
<evidence type="ECO:0000313" key="10">
    <source>
        <dbReference type="EMBL" id="PZF78525.1"/>
    </source>
</evidence>
<evidence type="ECO:0000256" key="8">
    <source>
        <dbReference type="RuleBase" id="RU362028"/>
    </source>
</evidence>
<evidence type="ECO:0000256" key="1">
    <source>
        <dbReference type="ARBA" id="ARBA00010876"/>
    </source>
</evidence>
<feature type="domain" description="RNA-binding S4" evidence="9">
    <location>
        <begin position="16"/>
        <end position="75"/>
    </location>
</feature>
<dbReference type="CDD" id="cd02869">
    <property type="entry name" value="PseudoU_synth_RluA_like"/>
    <property type="match status" value="1"/>
</dbReference>
<evidence type="ECO:0000313" key="11">
    <source>
        <dbReference type="Proteomes" id="UP000248795"/>
    </source>
</evidence>
<evidence type="ECO:0000256" key="7">
    <source>
        <dbReference type="PROSITE-ProRule" id="PRU00182"/>
    </source>
</evidence>
<dbReference type="RefSeq" id="WP_111195852.1">
    <property type="nucleotide sequence ID" value="NZ_QKVK01000001.1"/>
</dbReference>
<dbReference type="AlphaFoldDB" id="A0A2W2AT86"/>
<dbReference type="GO" id="GO:0000455">
    <property type="term" value="P:enzyme-directed rRNA pseudouridine synthesis"/>
    <property type="evidence" value="ECO:0007669"/>
    <property type="project" value="UniProtKB-ARBA"/>
</dbReference>
<evidence type="ECO:0000256" key="3">
    <source>
        <dbReference type="ARBA" id="ARBA00023235"/>
    </source>
</evidence>
<evidence type="ECO:0000256" key="5">
    <source>
        <dbReference type="ARBA" id="ARBA00056072"/>
    </source>
</evidence>
<name>A0A2W2AT86_9HYPH</name>
<dbReference type="PROSITE" id="PS01129">
    <property type="entry name" value="PSI_RLU"/>
    <property type="match status" value="1"/>
</dbReference>
<comment type="caution">
    <text evidence="10">The sequence shown here is derived from an EMBL/GenBank/DDBJ whole genome shotgun (WGS) entry which is preliminary data.</text>
</comment>
<dbReference type="PROSITE" id="PS50889">
    <property type="entry name" value="S4"/>
    <property type="match status" value="1"/>
</dbReference>
<dbReference type="InterPro" id="IPR006225">
    <property type="entry name" value="PsdUridine_synth_RluC/D"/>
</dbReference>
<accession>A0A2W2AT86</accession>
<sequence>MSVPSQRLETSAAAADRLDKALAAAFPDVSRARFQALIAEGAVSVEGATVTEARHKVKPGDQLRVVLPEAAPALPQAEEMALPIVFEDEDLIVIDKPAGLVVHPGAGNETGTLVNALIAHCGDSLSGIGGVRRPGIVHRLDKDTSGLLVVAKNDRAHHGLSDQFAAHGRDGRLERSYLALVWGVPERRQGTISAAIDRSTANRQKMAVSRSANAREAVTHYEVLEVLGTPPVASLVRCVLETGRTHQIRVHMAHIGHPLLGDGVYGSGFRTSAKKLSDDARNALNALNRQALHATTLGFEHPRTGRQLQFDSPAPEDFAMLLAALRLNNTQA</sequence>
<dbReference type="Pfam" id="PF00849">
    <property type="entry name" value="PseudoU_synth_2"/>
    <property type="match status" value="1"/>
</dbReference>
<dbReference type="PANTHER" id="PTHR21600">
    <property type="entry name" value="MITOCHONDRIAL RNA PSEUDOURIDINE SYNTHASE"/>
    <property type="match status" value="1"/>
</dbReference>
<dbReference type="Gene3D" id="3.30.2350.10">
    <property type="entry name" value="Pseudouridine synthase"/>
    <property type="match status" value="1"/>
</dbReference>
<evidence type="ECO:0000256" key="6">
    <source>
        <dbReference type="PIRSR" id="PIRSR606225-1"/>
    </source>
</evidence>